<organism evidence="2 3">
    <name type="scientific">Aetokthonos hydrillicola Thurmond2011</name>
    <dbReference type="NCBI Taxonomy" id="2712845"/>
    <lineage>
        <taxon>Bacteria</taxon>
        <taxon>Bacillati</taxon>
        <taxon>Cyanobacteriota</taxon>
        <taxon>Cyanophyceae</taxon>
        <taxon>Nostocales</taxon>
        <taxon>Hapalosiphonaceae</taxon>
        <taxon>Aetokthonos</taxon>
    </lineage>
</organism>
<evidence type="ECO:0000256" key="1">
    <source>
        <dbReference type="SAM" id="MobiDB-lite"/>
    </source>
</evidence>
<evidence type="ECO:0000313" key="2">
    <source>
        <dbReference type="EMBL" id="MDR9898897.1"/>
    </source>
</evidence>
<evidence type="ECO:0000313" key="3">
    <source>
        <dbReference type="Proteomes" id="UP000667802"/>
    </source>
</evidence>
<keyword evidence="3" id="KW-1185">Reference proteome</keyword>
<dbReference type="EMBL" id="JAALHA020000020">
    <property type="protein sequence ID" value="MDR9898897.1"/>
    <property type="molecule type" value="Genomic_DNA"/>
</dbReference>
<dbReference type="Proteomes" id="UP000667802">
    <property type="component" value="Unassembled WGS sequence"/>
</dbReference>
<dbReference type="AlphaFoldDB" id="A0AAP5IC43"/>
<comment type="caution">
    <text evidence="2">The sequence shown here is derived from an EMBL/GenBank/DDBJ whole genome shotgun (WGS) entry which is preliminary data.</text>
</comment>
<reference evidence="3" key="1">
    <citation type="journal article" date="2021" name="Science">
        <title>Hunting the eagle killer: A cyanobacterial neurotoxin causes vacuolar myelinopathy.</title>
        <authorList>
            <person name="Breinlinger S."/>
            <person name="Phillips T.J."/>
            <person name="Haram B.N."/>
            <person name="Mares J."/>
            <person name="Martinez Yerena J.A."/>
            <person name="Hrouzek P."/>
            <person name="Sobotka R."/>
            <person name="Henderson W.M."/>
            <person name="Schmieder P."/>
            <person name="Williams S.M."/>
            <person name="Lauderdale J.D."/>
            <person name="Wilde H.D."/>
            <person name="Gerrin W."/>
            <person name="Kust A."/>
            <person name="Washington J.W."/>
            <person name="Wagner C."/>
            <person name="Geier B."/>
            <person name="Liebeke M."/>
            <person name="Enke H."/>
            <person name="Niedermeyer T.H.J."/>
            <person name="Wilde S.B."/>
        </authorList>
    </citation>
    <scope>NUCLEOTIDE SEQUENCE [LARGE SCALE GENOMIC DNA]</scope>
    <source>
        <strain evidence="3">Thurmond2011</strain>
    </source>
</reference>
<gene>
    <name evidence="2" type="ORF">G7B40_030715</name>
</gene>
<feature type="compositionally biased region" description="Basic and acidic residues" evidence="1">
    <location>
        <begin position="29"/>
        <end position="53"/>
    </location>
</feature>
<name>A0AAP5IC43_9CYAN</name>
<feature type="compositionally biased region" description="Polar residues" evidence="1">
    <location>
        <begin position="64"/>
        <end position="73"/>
    </location>
</feature>
<protein>
    <submittedName>
        <fullName evidence="2">Uncharacterized protein</fullName>
    </submittedName>
</protein>
<accession>A0AAP5IC43</accession>
<proteinExistence type="predicted"/>
<sequence length="73" mass="8298">MVREIVMDNTSQSEKTNPEADATQLSPEVLDKIKHPPNMEDVLRQQPPEERNKNQAIVPETLDGPSQWNDSDD</sequence>
<feature type="region of interest" description="Disordered" evidence="1">
    <location>
        <begin position="1"/>
        <end position="73"/>
    </location>
</feature>